<protein>
    <submittedName>
        <fullName evidence="1">Uncharacterized protein</fullName>
    </submittedName>
</protein>
<name>A0AAU9JXD3_9CILI</name>
<comment type="caution">
    <text evidence="1">The sequence shown here is derived from an EMBL/GenBank/DDBJ whole genome shotgun (WGS) entry which is preliminary data.</text>
</comment>
<accession>A0AAU9JXD3</accession>
<organism evidence="1 2">
    <name type="scientific">Blepharisma stoltei</name>
    <dbReference type="NCBI Taxonomy" id="1481888"/>
    <lineage>
        <taxon>Eukaryota</taxon>
        <taxon>Sar</taxon>
        <taxon>Alveolata</taxon>
        <taxon>Ciliophora</taxon>
        <taxon>Postciliodesmatophora</taxon>
        <taxon>Heterotrichea</taxon>
        <taxon>Heterotrichida</taxon>
        <taxon>Blepharismidae</taxon>
        <taxon>Blepharisma</taxon>
    </lineage>
</organism>
<evidence type="ECO:0000313" key="1">
    <source>
        <dbReference type="EMBL" id="CAG9326358.1"/>
    </source>
</evidence>
<reference evidence="1" key="1">
    <citation type="submission" date="2021-09" db="EMBL/GenBank/DDBJ databases">
        <authorList>
            <consortium name="AG Swart"/>
            <person name="Singh M."/>
            <person name="Singh A."/>
            <person name="Seah K."/>
            <person name="Emmerich C."/>
        </authorList>
    </citation>
    <scope>NUCLEOTIDE SEQUENCE</scope>
    <source>
        <strain evidence="1">ATCC30299</strain>
    </source>
</reference>
<dbReference type="Proteomes" id="UP001162131">
    <property type="component" value="Unassembled WGS sequence"/>
</dbReference>
<gene>
    <name evidence="1" type="ORF">BSTOLATCC_MIC40786</name>
</gene>
<evidence type="ECO:0000313" key="2">
    <source>
        <dbReference type="Proteomes" id="UP001162131"/>
    </source>
</evidence>
<keyword evidence="2" id="KW-1185">Reference proteome</keyword>
<dbReference type="EMBL" id="CAJZBQ010000040">
    <property type="protein sequence ID" value="CAG9326358.1"/>
    <property type="molecule type" value="Genomic_DNA"/>
</dbReference>
<dbReference type="AlphaFoldDB" id="A0AAU9JXD3"/>
<proteinExistence type="predicted"/>
<sequence length="79" mass="9192">MQTDLLKRDGFESILCIRSKRALFSLSIWLHLSKTIRCFLEPFEEFIVRFALGRLSIQGFTSLSAFLNLTFSFFSKSFS</sequence>